<feature type="domain" description="Ig-like" evidence="8">
    <location>
        <begin position="117"/>
        <end position="190"/>
    </location>
</feature>
<keyword evidence="6" id="KW-1133">Transmembrane helix</keyword>
<keyword evidence="2 7" id="KW-0732">Signal</keyword>
<evidence type="ECO:0000256" key="3">
    <source>
        <dbReference type="ARBA" id="ARBA00023136"/>
    </source>
</evidence>
<dbReference type="Proteomes" id="UP001152803">
    <property type="component" value="Unassembled WGS sequence"/>
</dbReference>
<accession>A0A9Q1HQU9</accession>
<evidence type="ECO:0000256" key="7">
    <source>
        <dbReference type="SAM" id="SignalP"/>
    </source>
</evidence>
<dbReference type="EMBL" id="JAFJMO010000015">
    <property type="protein sequence ID" value="KAJ8255799.1"/>
    <property type="molecule type" value="Genomic_DNA"/>
</dbReference>
<evidence type="ECO:0000256" key="5">
    <source>
        <dbReference type="SAM" id="MobiDB-lite"/>
    </source>
</evidence>
<dbReference type="AlphaFoldDB" id="A0A9Q1HQU9"/>
<keyword evidence="10" id="KW-1185">Reference proteome</keyword>
<dbReference type="OrthoDB" id="9427418at2759"/>
<comment type="caution">
    <text evidence="9">The sequence shown here is derived from an EMBL/GenBank/DDBJ whole genome shotgun (WGS) entry which is preliminary data.</text>
</comment>
<feature type="signal peptide" evidence="7">
    <location>
        <begin position="1"/>
        <end position="21"/>
    </location>
</feature>
<dbReference type="InterPro" id="IPR036179">
    <property type="entry name" value="Ig-like_dom_sf"/>
</dbReference>
<dbReference type="InterPro" id="IPR015631">
    <property type="entry name" value="CD2/SLAM_rcpt"/>
</dbReference>
<dbReference type="PROSITE" id="PS50835">
    <property type="entry name" value="IG_LIKE"/>
    <property type="match status" value="1"/>
</dbReference>
<evidence type="ECO:0000313" key="9">
    <source>
        <dbReference type="EMBL" id="KAJ8255799.1"/>
    </source>
</evidence>
<evidence type="ECO:0000256" key="6">
    <source>
        <dbReference type="SAM" id="Phobius"/>
    </source>
</evidence>
<keyword evidence="6" id="KW-0812">Transmembrane</keyword>
<dbReference type="InterPro" id="IPR007110">
    <property type="entry name" value="Ig-like_dom"/>
</dbReference>
<feature type="transmembrane region" description="Helical" evidence="6">
    <location>
        <begin position="204"/>
        <end position="225"/>
    </location>
</feature>
<evidence type="ECO:0000259" key="8">
    <source>
        <dbReference type="PROSITE" id="PS50835"/>
    </source>
</evidence>
<dbReference type="Gene3D" id="2.60.40.10">
    <property type="entry name" value="Immunoglobulins"/>
    <property type="match status" value="2"/>
</dbReference>
<keyword evidence="3 6" id="KW-0472">Membrane</keyword>
<evidence type="ECO:0000256" key="4">
    <source>
        <dbReference type="ARBA" id="ARBA00023180"/>
    </source>
</evidence>
<dbReference type="PANTHER" id="PTHR12080">
    <property type="entry name" value="SIGNALING LYMPHOCYTIC ACTIVATION MOLECULE"/>
    <property type="match status" value="1"/>
</dbReference>
<gene>
    <name evidence="9" type="ORF">COCON_G00196630</name>
</gene>
<comment type="subcellular location">
    <subcellularLocation>
        <location evidence="1">Membrane</location>
    </subcellularLocation>
</comment>
<dbReference type="GO" id="GO:0016020">
    <property type="term" value="C:membrane"/>
    <property type="evidence" value="ECO:0007669"/>
    <property type="project" value="UniProtKB-SubCell"/>
</dbReference>
<evidence type="ECO:0000256" key="1">
    <source>
        <dbReference type="ARBA" id="ARBA00004370"/>
    </source>
</evidence>
<feature type="chain" id="PRO_5040467198" description="Ig-like domain-containing protein" evidence="7">
    <location>
        <begin position="22"/>
        <end position="280"/>
    </location>
</feature>
<organism evidence="9 10">
    <name type="scientific">Conger conger</name>
    <name type="common">Conger eel</name>
    <name type="synonym">Muraena conger</name>
    <dbReference type="NCBI Taxonomy" id="82655"/>
    <lineage>
        <taxon>Eukaryota</taxon>
        <taxon>Metazoa</taxon>
        <taxon>Chordata</taxon>
        <taxon>Craniata</taxon>
        <taxon>Vertebrata</taxon>
        <taxon>Euteleostomi</taxon>
        <taxon>Actinopterygii</taxon>
        <taxon>Neopterygii</taxon>
        <taxon>Teleostei</taxon>
        <taxon>Anguilliformes</taxon>
        <taxon>Congridae</taxon>
        <taxon>Conger</taxon>
    </lineage>
</organism>
<feature type="compositionally biased region" description="Basic and acidic residues" evidence="5">
    <location>
        <begin position="256"/>
        <end position="280"/>
    </location>
</feature>
<keyword evidence="4" id="KW-0325">Glycoprotein</keyword>
<dbReference type="InterPro" id="IPR013783">
    <property type="entry name" value="Ig-like_fold"/>
</dbReference>
<sequence length="280" mass="31125">MAGKYFIIATLSFLIAKFTFGEDVNYGCTNGNITLKANIRGIPEEILWKWNGNKVLEVDKISSEVYMQFKGRAYVNVSTGDLTITGLTEGDSGDYKAEVQVEKKLQYSQHRVEVIDPVADPIVTCEMSGSAVTLICASDLSLSTTYSWEGPNMAMPASGSELHLEITESRDSVYTCVVKNPVSELRANFTLQHCYTARGVVTNLVIAIAVLFFVFLGALGIWFYYKKYKVTASQQARCEMGDRENETPHENVQSLEKAELVHDKNNPDKGSLKNQEDDSN</sequence>
<evidence type="ECO:0000313" key="10">
    <source>
        <dbReference type="Proteomes" id="UP001152803"/>
    </source>
</evidence>
<name>A0A9Q1HQU9_CONCO</name>
<dbReference type="SUPFAM" id="SSF48726">
    <property type="entry name" value="Immunoglobulin"/>
    <property type="match status" value="2"/>
</dbReference>
<evidence type="ECO:0000256" key="2">
    <source>
        <dbReference type="ARBA" id="ARBA00022729"/>
    </source>
</evidence>
<dbReference type="Pfam" id="PF13895">
    <property type="entry name" value="Ig_2"/>
    <property type="match status" value="1"/>
</dbReference>
<reference evidence="9" key="1">
    <citation type="journal article" date="2023" name="Science">
        <title>Genome structures resolve the early diversification of teleost fishes.</title>
        <authorList>
            <person name="Parey E."/>
            <person name="Louis A."/>
            <person name="Montfort J."/>
            <person name="Bouchez O."/>
            <person name="Roques C."/>
            <person name="Iampietro C."/>
            <person name="Lluch J."/>
            <person name="Castinel A."/>
            <person name="Donnadieu C."/>
            <person name="Desvignes T."/>
            <person name="Floi Bucao C."/>
            <person name="Jouanno E."/>
            <person name="Wen M."/>
            <person name="Mejri S."/>
            <person name="Dirks R."/>
            <person name="Jansen H."/>
            <person name="Henkel C."/>
            <person name="Chen W.J."/>
            <person name="Zahm M."/>
            <person name="Cabau C."/>
            <person name="Klopp C."/>
            <person name="Thompson A.W."/>
            <person name="Robinson-Rechavi M."/>
            <person name="Braasch I."/>
            <person name="Lecointre G."/>
            <person name="Bobe J."/>
            <person name="Postlethwait J.H."/>
            <person name="Berthelot C."/>
            <person name="Roest Crollius H."/>
            <person name="Guiguen Y."/>
        </authorList>
    </citation>
    <scope>NUCLEOTIDE SEQUENCE</scope>
    <source>
        <strain evidence="9">Concon-B</strain>
    </source>
</reference>
<proteinExistence type="predicted"/>
<feature type="region of interest" description="Disordered" evidence="5">
    <location>
        <begin position="241"/>
        <end position="280"/>
    </location>
</feature>
<dbReference type="PANTHER" id="PTHR12080:SF134">
    <property type="entry name" value="CD48 ANTIGEN"/>
    <property type="match status" value="1"/>
</dbReference>
<protein>
    <recommendedName>
        <fullName evidence="8">Ig-like domain-containing protein</fullName>
    </recommendedName>
</protein>